<keyword evidence="2" id="KW-1185">Reference proteome</keyword>
<dbReference type="AlphaFoldDB" id="A0AAV4M3L4"/>
<dbReference type="Proteomes" id="UP001054837">
    <property type="component" value="Unassembled WGS sequence"/>
</dbReference>
<evidence type="ECO:0000313" key="1">
    <source>
        <dbReference type="EMBL" id="GIX66666.1"/>
    </source>
</evidence>
<evidence type="ECO:0000313" key="2">
    <source>
        <dbReference type="Proteomes" id="UP001054837"/>
    </source>
</evidence>
<proteinExistence type="predicted"/>
<comment type="caution">
    <text evidence="1">The sequence shown here is derived from an EMBL/GenBank/DDBJ whole genome shotgun (WGS) entry which is preliminary data.</text>
</comment>
<accession>A0AAV4M3L4</accession>
<name>A0AAV4M3L4_9ARAC</name>
<dbReference type="EMBL" id="BPLQ01000008">
    <property type="protein sequence ID" value="GIX66666.1"/>
    <property type="molecule type" value="Genomic_DNA"/>
</dbReference>
<gene>
    <name evidence="1" type="ORF">CDAR_225771</name>
</gene>
<sequence>MEESSCYYSIFIAICLFSPEIRELKIPHQVNKNWHWTNIHKVMKHVKNLSSKIVNKHKIKRRNMVPDNGSLLPTSYVATF</sequence>
<organism evidence="1 2">
    <name type="scientific">Caerostris darwini</name>
    <dbReference type="NCBI Taxonomy" id="1538125"/>
    <lineage>
        <taxon>Eukaryota</taxon>
        <taxon>Metazoa</taxon>
        <taxon>Ecdysozoa</taxon>
        <taxon>Arthropoda</taxon>
        <taxon>Chelicerata</taxon>
        <taxon>Arachnida</taxon>
        <taxon>Araneae</taxon>
        <taxon>Araneomorphae</taxon>
        <taxon>Entelegynae</taxon>
        <taxon>Araneoidea</taxon>
        <taxon>Araneidae</taxon>
        <taxon>Caerostris</taxon>
    </lineage>
</organism>
<reference evidence="1 2" key="1">
    <citation type="submission" date="2021-06" db="EMBL/GenBank/DDBJ databases">
        <title>Caerostris darwini draft genome.</title>
        <authorList>
            <person name="Kono N."/>
            <person name="Arakawa K."/>
        </authorList>
    </citation>
    <scope>NUCLEOTIDE SEQUENCE [LARGE SCALE GENOMIC DNA]</scope>
</reference>
<protein>
    <submittedName>
        <fullName evidence="1">Uncharacterized protein</fullName>
    </submittedName>
</protein>